<keyword evidence="2" id="KW-1185">Reference proteome</keyword>
<proteinExistence type="predicted"/>
<accession>A0A1H2RVY3</accession>
<reference evidence="1 2" key="1">
    <citation type="submission" date="2016-10" db="EMBL/GenBank/DDBJ databases">
        <authorList>
            <person name="de Groot N.N."/>
        </authorList>
    </citation>
    <scope>NUCLEOTIDE SEQUENCE [LARGE SCALE GENOMIC DNA]</scope>
    <source>
        <strain evidence="1 2">CGMCC 1.8894</strain>
    </source>
</reference>
<dbReference type="EMBL" id="FNOM01000001">
    <property type="protein sequence ID" value="SDW23457.1"/>
    <property type="molecule type" value="Genomic_DNA"/>
</dbReference>
<sequence>METAEYPALGDDMKYMQTALSKFSGSMKLPLNLLADQPRHDGLVDASHDRFMQRLDAMTMERARNLPARRIFKH</sequence>
<evidence type="ECO:0000313" key="1">
    <source>
        <dbReference type="EMBL" id="SDW23457.1"/>
    </source>
</evidence>
<dbReference type="RefSeq" id="WP_092884889.1">
    <property type="nucleotide sequence ID" value="NZ_CP061498.1"/>
</dbReference>
<name>A0A1H2RVY3_9RHOB</name>
<gene>
    <name evidence="1" type="ORF">SAMN04488238_101431</name>
</gene>
<dbReference type="Proteomes" id="UP000198539">
    <property type="component" value="Unassembled WGS sequence"/>
</dbReference>
<evidence type="ECO:0000313" key="2">
    <source>
        <dbReference type="Proteomes" id="UP000198539"/>
    </source>
</evidence>
<protein>
    <submittedName>
        <fullName evidence="1">Uncharacterized protein</fullName>
    </submittedName>
</protein>
<organism evidence="1 2">
    <name type="scientific">Roseicitreum antarcticum</name>
    <dbReference type="NCBI Taxonomy" id="564137"/>
    <lineage>
        <taxon>Bacteria</taxon>
        <taxon>Pseudomonadati</taxon>
        <taxon>Pseudomonadota</taxon>
        <taxon>Alphaproteobacteria</taxon>
        <taxon>Rhodobacterales</taxon>
        <taxon>Paracoccaceae</taxon>
        <taxon>Roseicitreum</taxon>
    </lineage>
</organism>
<dbReference type="AlphaFoldDB" id="A0A1H2RVY3"/>